<reference evidence="1 2" key="1">
    <citation type="submission" date="2018-07" db="EMBL/GenBank/DDBJ databases">
        <title>Dyella monticola sp. nov. and Dyella psychrodurans sp. nov. isolated from monsoon evergreen broad-leaved forest soil of Dinghu Mountain, China.</title>
        <authorList>
            <person name="Gao Z."/>
            <person name="Qiu L."/>
        </authorList>
    </citation>
    <scope>NUCLEOTIDE SEQUENCE [LARGE SCALE GENOMIC DNA]</scope>
    <source>
        <strain evidence="1 2">4G-K06</strain>
    </source>
</reference>
<evidence type="ECO:0000313" key="2">
    <source>
        <dbReference type="Proteomes" id="UP000254258"/>
    </source>
</evidence>
<proteinExistence type="predicted"/>
<comment type="caution">
    <text evidence="1">The sequence shown here is derived from an EMBL/GenBank/DDBJ whole genome shotgun (WGS) entry which is preliminary data.</text>
</comment>
<name>A0A370WRX2_9GAMM</name>
<sequence length="163" mass="17488">MTGRIDADFLIGETKVDFVESISPRSFAGASLVRPSHAAPQGLRFHVRAQIARRWVRARTATGYTPCGASQTVIDPDGVTSTYSYETGGTLHKQPTRTSNMLGKPTTVVDGLDTTVFNANASTSYDANGNLIQSSDGLGIQCQLGYDALNRLVQTIDNYNGTN</sequence>
<gene>
    <name evidence="1" type="ORF">DWU98_20580</name>
</gene>
<evidence type="ECO:0000313" key="1">
    <source>
        <dbReference type="EMBL" id="RDS78919.1"/>
    </source>
</evidence>
<dbReference type="InterPro" id="IPR031325">
    <property type="entry name" value="RHS_repeat"/>
</dbReference>
<dbReference type="AlphaFoldDB" id="A0A370WRX2"/>
<keyword evidence="2" id="KW-1185">Reference proteome</keyword>
<organism evidence="1 2">
    <name type="scientific">Dyella monticola</name>
    <dbReference type="NCBI Taxonomy" id="1927958"/>
    <lineage>
        <taxon>Bacteria</taxon>
        <taxon>Pseudomonadati</taxon>
        <taxon>Pseudomonadota</taxon>
        <taxon>Gammaproteobacteria</taxon>
        <taxon>Lysobacterales</taxon>
        <taxon>Rhodanobacteraceae</taxon>
        <taxon>Dyella</taxon>
    </lineage>
</organism>
<dbReference type="Proteomes" id="UP000254258">
    <property type="component" value="Unassembled WGS sequence"/>
</dbReference>
<protein>
    <recommendedName>
        <fullName evidence="3">RHS repeat protein</fullName>
    </recommendedName>
</protein>
<accession>A0A370WRX2</accession>
<dbReference type="Pfam" id="PF05593">
    <property type="entry name" value="RHS_repeat"/>
    <property type="match status" value="1"/>
</dbReference>
<dbReference type="NCBIfam" id="TIGR01643">
    <property type="entry name" value="YD_repeat_2x"/>
    <property type="match status" value="1"/>
</dbReference>
<dbReference type="EMBL" id="QRBE01000020">
    <property type="protein sequence ID" value="RDS78919.1"/>
    <property type="molecule type" value="Genomic_DNA"/>
</dbReference>
<dbReference type="Gene3D" id="2.180.10.10">
    <property type="entry name" value="RHS repeat-associated core"/>
    <property type="match status" value="1"/>
</dbReference>
<dbReference type="InterPro" id="IPR006530">
    <property type="entry name" value="YD"/>
</dbReference>
<evidence type="ECO:0008006" key="3">
    <source>
        <dbReference type="Google" id="ProtNLM"/>
    </source>
</evidence>